<evidence type="ECO:0000256" key="2">
    <source>
        <dbReference type="ARBA" id="ARBA00022801"/>
    </source>
</evidence>
<proteinExistence type="inferred from homology"/>
<evidence type="ECO:0000313" key="5">
    <source>
        <dbReference type="Proteomes" id="UP000182975"/>
    </source>
</evidence>
<dbReference type="RefSeq" id="WP_066659911.1">
    <property type="nucleotide sequence ID" value="NZ_CP011402.1"/>
</dbReference>
<accession>A0A172RVX8</accession>
<evidence type="ECO:0000313" key="4">
    <source>
        <dbReference type="EMBL" id="SEO43409.1"/>
    </source>
</evidence>
<dbReference type="InterPro" id="IPR039298">
    <property type="entry name" value="ACOT13"/>
</dbReference>
<dbReference type="Pfam" id="PF03061">
    <property type="entry name" value="4HBT"/>
    <property type="match status" value="1"/>
</dbReference>
<evidence type="ECO:0000256" key="1">
    <source>
        <dbReference type="ARBA" id="ARBA00008324"/>
    </source>
</evidence>
<dbReference type="PATRIC" id="fig|79604.3.peg.45"/>
<dbReference type="EMBL" id="FOEC01000001">
    <property type="protein sequence ID" value="SEO43409.1"/>
    <property type="molecule type" value="Genomic_DNA"/>
</dbReference>
<dbReference type="AlphaFoldDB" id="A0A172RVX8"/>
<dbReference type="PANTHER" id="PTHR21660">
    <property type="entry name" value="THIOESTERASE SUPERFAMILY MEMBER-RELATED"/>
    <property type="match status" value="1"/>
</dbReference>
<dbReference type="KEGG" id="ddt:AAY81_00220"/>
<protein>
    <submittedName>
        <fullName evidence="4">Thioesterase superfamily protein</fullName>
    </submittedName>
</protein>
<sequence length="138" mass="15037">MDNATLLEKLRCNIPPQQELQDAIVIDEVPKPGYVRFTVDVPTSFSNYHGGIHGGMGYFIGEIGCGFATYSLGFNNVCQTATINFIKAVPCCTVVVETEPIHAGRSTAVIRVTSRQAETGKLLFQSTHTMFLLGPIQD</sequence>
<organism evidence="4 5">
    <name type="scientific">Denitrobacterium detoxificans</name>
    <dbReference type="NCBI Taxonomy" id="79604"/>
    <lineage>
        <taxon>Bacteria</taxon>
        <taxon>Bacillati</taxon>
        <taxon>Actinomycetota</taxon>
        <taxon>Coriobacteriia</taxon>
        <taxon>Eggerthellales</taxon>
        <taxon>Eggerthellaceae</taxon>
        <taxon>Denitrobacterium</taxon>
    </lineage>
</organism>
<dbReference type="InterPro" id="IPR029069">
    <property type="entry name" value="HotDog_dom_sf"/>
</dbReference>
<evidence type="ECO:0000259" key="3">
    <source>
        <dbReference type="Pfam" id="PF03061"/>
    </source>
</evidence>
<dbReference type="Gene3D" id="3.10.129.10">
    <property type="entry name" value="Hotdog Thioesterase"/>
    <property type="match status" value="1"/>
</dbReference>
<name>A0A172RVX8_9ACTN</name>
<dbReference type="Proteomes" id="UP000182975">
    <property type="component" value="Unassembled WGS sequence"/>
</dbReference>
<dbReference type="GO" id="GO:0047617">
    <property type="term" value="F:fatty acyl-CoA hydrolase activity"/>
    <property type="evidence" value="ECO:0007669"/>
    <property type="project" value="InterPro"/>
</dbReference>
<keyword evidence="2" id="KW-0378">Hydrolase</keyword>
<dbReference type="PANTHER" id="PTHR21660:SF1">
    <property type="entry name" value="ACYL-COENZYME A THIOESTERASE 13"/>
    <property type="match status" value="1"/>
</dbReference>
<dbReference type="OrthoDB" id="3175533at2"/>
<comment type="similarity">
    <text evidence="1">Belongs to the thioesterase PaaI family.</text>
</comment>
<dbReference type="STRING" id="79604.AAY81_00220"/>
<keyword evidence="5" id="KW-1185">Reference proteome</keyword>
<dbReference type="CDD" id="cd03443">
    <property type="entry name" value="PaaI_thioesterase"/>
    <property type="match status" value="1"/>
</dbReference>
<feature type="domain" description="Thioesterase" evidence="3">
    <location>
        <begin position="49"/>
        <end position="120"/>
    </location>
</feature>
<reference evidence="5" key="1">
    <citation type="submission" date="2016-10" db="EMBL/GenBank/DDBJ databases">
        <authorList>
            <person name="Varghese N."/>
        </authorList>
    </citation>
    <scope>NUCLEOTIDE SEQUENCE [LARGE SCALE GENOMIC DNA]</scope>
    <source>
        <strain evidence="5">DSM 21843</strain>
    </source>
</reference>
<dbReference type="InterPro" id="IPR006683">
    <property type="entry name" value="Thioestr_dom"/>
</dbReference>
<gene>
    <name evidence="4" type="ORF">SAMN02910314_00240</name>
</gene>
<dbReference type="SUPFAM" id="SSF54637">
    <property type="entry name" value="Thioesterase/thiol ester dehydrase-isomerase"/>
    <property type="match status" value="1"/>
</dbReference>